<feature type="region of interest" description="Disordered" evidence="1">
    <location>
        <begin position="87"/>
        <end position="119"/>
    </location>
</feature>
<evidence type="ECO:0000256" key="1">
    <source>
        <dbReference type="SAM" id="MobiDB-lite"/>
    </source>
</evidence>
<dbReference type="EMBL" id="WBMS02000013">
    <property type="protein sequence ID" value="MWA02373.1"/>
    <property type="molecule type" value="Genomic_DNA"/>
</dbReference>
<protein>
    <recommendedName>
        <fullName evidence="2">NADP-dependent oxidoreductase domain-containing protein</fullName>
    </recommendedName>
</protein>
<dbReference type="Pfam" id="PF00248">
    <property type="entry name" value="Aldo_ket_red"/>
    <property type="match status" value="1"/>
</dbReference>
<feature type="compositionally biased region" description="Basic and acidic residues" evidence="1">
    <location>
        <begin position="110"/>
        <end position="119"/>
    </location>
</feature>
<gene>
    <name evidence="3" type="ORF">F8568_018770</name>
    <name evidence="4" type="ORF">F8568_022280</name>
</gene>
<evidence type="ECO:0000313" key="4">
    <source>
        <dbReference type="EMBL" id="MWA03055.1"/>
    </source>
</evidence>
<keyword evidence="5" id="KW-1185">Reference proteome</keyword>
<evidence type="ECO:0000259" key="2">
    <source>
        <dbReference type="Pfam" id="PF00248"/>
    </source>
</evidence>
<feature type="domain" description="NADP-dependent oxidoreductase" evidence="2">
    <location>
        <begin position="35"/>
        <end position="89"/>
    </location>
</feature>
<evidence type="ECO:0000313" key="3">
    <source>
        <dbReference type="EMBL" id="MWA02373.1"/>
    </source>
</evidence>
<dbReference type="Gene3D" id="3.20.20.100">
    <property type="entry name" value="NADP-dependent oxidoreductase domain"/>
    <property type="match status" value="1"/>
</dbReference>
<dbReference type="EMBL" id="WBMS02000017">
    <property type="protein sequence ID" value="MWA03055.1"/>
    <property type="molecule type" value="Genomic_DNA"/>
</dbReference>
<sequence>MVGLCQRLRHCEGASAGRQTIRKAHAVHPVTVLLAVRRLRKNLAAVQQLADLAASKDAAVAWLALAWLLAQSDVIVPVPGTRSAERVAEKSHIRRPVSGRESRGSASAGGEEHADELMKMRTEPVQNRRIFWRRRPRGFVQESRLQVAVNRPHDGPHCSLRIHSRSDDPADGPD</sequence>
<dbReference type="Proteomes" id="UP000462055">
    <property type="component" value="Unassembled WGS sequence"/>
</dbReference>
<dbReference type="InterPro" id="IPR023210">
    <property type="entry name" value="NADP_OxRdtase_dom"/>
</dbReference>
<reference evidence="3 5" key="1">
    <citation type="submission" date="2019-12" db="EMBL/GenBank/DDBJ databases">
        <title>Actinomadura physcomitrii sp. nov., a novel actinomycete isolated from moss [Physcomitrium sphaericum (Ludw) Fuernr].</title>
        <authorList>
            <person name="Zhuang X."/>
        </authorList>
    </citation>
    <scope>NUCLEOTIDE SEQUENCE [LARGE SCALE GENOMIC DNA]</scope>
    <source>
        <strain evidence="3 5">LD22</strain>
    </source>
</reference>
<evidence type="ECO:0000313" key="5">
    <source>
        <dbReference type="Proteomes" id="UP000462055"/>
    </source>
</evidence>
<dbReference type="SUPFAM" id="SSF51430">
    <property type="entry name" value="NAD(P)-linked oxidoreductase"/>
    <property type="match status" value="1"/>
</dbReference>
<dbReference type="AlphaFoldDB" id="A0A6I4M9L4"/>
<name>A0A6I4M9L4_9ACTN</name>
<comment type="caution">
    <text evidence="3">The sequence shown here is derived from an EMBL/GenBank/DDBJ whole genome shotgun (WGS) entry which is preliminary data.</text>
</comment>
<organism evidence="3 5">
    <name type="scientific">Actinomadura physcomitrii</name>
    <dbReference type="NCBI Taxonomy" id="2650748"/>
    <lineage>
        <taxon>Bacteria</taxon>
        <taxon>Bacillati</taxon>
        <taxon>Actinomycetota</taxon>
        <taxon>Actinomycetes</taxon>
        <taxon>Streptosporangiales</taxon>
        <taxon>Thermomonosporaceae</taxon>
        <taxon>Actinomadura</taxon>
    </lineage>
</organism>
<dbReference type="InterPro" id="IPR036812">
    <property type="entry name" value="NAD(P)_OxRdtase_dom_sf"/>
</dbReference>
<proteinExistence type="predicted"/>
<feature type="region of interest" description="Disordered" evidence="1">
    <location>
        <begin position="147"/>
        <end position="174"/>
    </location>
</feature>
<accession>A0A6I4M9L4</accession>